<dbReference type="InParanoid" id="A0A165IJK0"/>
<reference evidence="1 2" key="1">
    <citation type="journal article" date="2016" name="Mol. Biol. Evol.">
        <title>Comparative Genomics of Early-Diverging Mushroom-Forming Fungi Provides Insights into the Origins of Lignocellulose Decay Capabilities.</title>
        <authorList>
            <person name="Nagy L.G."/>
            <person name="Riley R."/>
            <person name="Tritt A."/>
            <person name="Adam C."/>
            <person name="Daum C."/>
            <person name="Floudas D."/>
            <person name="Sun H."/>
            <person name="Yadav J.S."/>
            <person name="Pangilinan J."/>
            <person name="Larsson K.H."/>
            <person name="Matsuura K."/>
            <person name="Barry K."/>
            <person name="Labutti K."/>
            <person name="Kuo R."/>
            <person name="Ohm R.A."/>
            <person name="Bhattacharya S.S."/>
            <person name="Shirouzu T."/>
            <person name="Yoshinaga Y."/>
            <person name="Martin F.M."/>
            <person name="Grigoriev I.V."/>
            <person name="Hibbett D.S."/>
        </authorList>
    </citation>
    <scope>NUCLEOTIDE SEQUENCE [LARGE SCALE GENOMIC DNA]</scope>
    <source>
        <strain evidence="1 2">HHB12029</strain>
    </source>
</reference>
<sequence length="152" mass="17060">MAFTLRSVGPAGDEYPADRLRMPPFAPFLECIRRNPVPVHLALTFPDPPCIQVTFSYSHAGSTIPIERTFQYSYSMVDPSIHVLARLCALAPLLTSLNVKYNFLPVLPWCFGELPVLETLRVDYVSLVDLAVWPQYLHPVAGRATQCPRLMS</sequence>
<dbReference type="AlphaFoldDB" id="A0A165IJK0"/>
<evidence type="ECO:0000313" key="1">
    <source>
        <dbReference type="EMBL" id="KZV93493.1"/>
    </source>
</evidence>
<dbReference type="EMBL" id="KV425989">
    <property type="protein sequence ID" value="KZV93493.1"/>
    <property type="molecule type" value="Genomic_DNA"/>
</dbReference>
<gene>
    <name evidence="1" type="ORF">EXIGLDRAFT_717099</name>
</gene>
<dbReference type="Proteomes" id="UP000077266">
    <property type="component" value="Unassembled WGS sequence"/>
</dbReference>
<evidence type="ECO:0000313" key="2">
    <source>
        <dbReference type="Proteomes" id="UP000077266"/>
    </source>
</evidence>
<proteinExistence type="predicted"/>
<accession>A0A165IJK0</accession>
<name>A0A165IJK0_EXIGL</name>
<organism evidence="1 2">
    <name type="scientific">Exidia glandulosa HHB12029</name>
    <dbReference type="NCBI Taxonomy" id="1314781"/>
    <lineage>
        <taxon>Eukaryota</taxon>
        <taxon>Fungi</taxon>
        <taxon>Dikarya</taxon>
        <taxon>Basidiomycota</taxon>
        <taxon>Agaricomycotina</taxon>
        <taxon>Agaricomycetes</taxon>
        <taxon>Auriculariales</taxon>
        <taxon>Exidiaceae</taxon>
        <taxon>Exidia</taxon>
    </lineage>
</organism>
<keyword evidence="2" id="KW-1185">Reference proteome</keyword>
<protein>
    <submittedName>
        <fullName evidence="1">Uncharacterized protein</fullName>
    </submittedName>
</protein>